<sequence>MLFDAAFLSRMSFAWHLLLSASNMGPSFIGMYTAYPTGSSAARVGRISDII</sequence>
<organism evidence="1 2">
    <name type="scientific">Phyllobacterium zundukense</name>
    <dbReference type="NCBI Taxonomy" id="1867719"/>
    <lineage>
        <taxon>Bacteria</taxon>
        <taxon>Pseudomonadati</taxon>
        <taxon>Pseudomonadota</taxon>
        <taxon>Alphaproteobacteria</taxon>
        <taxon>Hyphomicrobiales</taxon>
        <taxon>Phyllobacteriaceae</taxon>
        <taxon>Phyllobacterium</taxon>
    </lineage>
</organism>
<dbReference type="Proteomes" id="UP001061991">
    <property type="component" value="Chromosome"/>
</dbReference>
<accession>A0ACD4D8C0</accession>
<dbReference type="EMBL" id="CP104973">
    <property type="protein sequence ID" value="UXN62056.1"/>
    <property type="molecule type" value="Genomic_DNA"/>
</dbReference>
<evidence type="ECO:0000313" key="2">
    <source>
        <dbReference type="Proteomes" id="UP001061991"/>
    </source>
</evidence>
<evidence type="ECO:0000313" key="1">
    <source>
        <dbReference type="EMBL" id="UXN62056.1"/>
    </source>
</evidence>
<protein>
    <submittedName>
        <fullName evidence="1">Uncharacterized protein</fullName>
    </submittedName>
</protein>
<keyword evidence="2" id="KW-1185">Reference proteome</keyword>
<name>A0ACD4D8C0_9HYPH</name>
<gene>
    <name evidence="1" type="ORF">N8E88_18735</name>
</gene>
<reference evidence="1" key="1">
    <citation type="submission" date="2022-09" db="EMBL/GenBank/DDBJ databases">
        <title>Interaction between co-microsymbionts with complementary sets of symbiotic genes in legume-rhizobium systems.</title>
        <authorList>
            <person name="Safronova V."/>
            <person name="Sazanova A."/>
            <person name="Afonin A."/>
            <person name="Chirak E."/>
        </authorList>
    </citation>
    <scope>NUCLEOTIDE SEQUENCE</scope>
    <source>
        <strain evidence="1">A18/3m</strain>
    </source>
</reference>
<proteinExistence type="predicted"/>